<keyword evidence="2" id="KW-1185">Reference proteome</keyword>
<organism evidence="1 2">
    <name type="scientific">Paenibacillus vini</name>
    <dbReference type="NCBI Taxonomy" id="1476024"/>
    <lineage>
        <taxon>Bacteria</taxon>
        <taxon>Bacillati</taxon>
        <taxon>Bacillota</taxon>
        <taxon>Bacilli</taxon>
        <taxon>Bacillales</taxon>
        <taxon>Paenibacillaceae</taxon>
        <taxon>Paenibacillus</taxon>
    </lineage>
</organism>
<sequence>MKRIFGLLLVLLLVTPAFGIKTFASNTVKATVTGSSTYFDGEEKSSNGFNIENSNYFNLRDLARNFSGTPSQFNITWNPGNQAIEIETGKAYSPEGTEDSLYFSRSRTYTATLSTSKVMVDGVMQSIKAYNIEGNTYFQLRDLADKIPFELSYDSQQNRLVMFSRTPDHAYRAAVSGEVKANAESSYFPRWKSTVSSYLVHNSDGTISVVEAGKQITIDTYNAKYELAATQKIDYELPLFGGFYSGAQYNYIAFGQENREENDSKEVIRIVRYDKSFNRKDSVSITGGQSYTVEPFDAGSGRMAESGDTLVFHTSRTRYTTEDKLNHQSQLTIIVNTSNMKVTNDLGRFQKNHVSHSFDQYVLFDGGSQVLVDHGDAYPRSVVLHKGNGKTYNEADLLRIPGRIGANATGVSIGGVEMSSSSYIAAMNTVDHSLVRDYTSYEMVGLERDQRDIILSVLPKNSINNSSVHTVTLAKYVGTDQIASIPKLVRISDDQMMVLWQEFDTENHPGDVKYVLIDGNGKATSNVQTIKNFMLSECKPVVSGGNVVWYTNGNGSRLFYTIPVK</sequence>
<name>A0ABQ4MAF1_9BACL</name>
<proteinExistence type="predicted"/>
<evidence type="ECO:0008006" key="3">
    <source>
        <dbReference type="Google" id="ProtNLM"/>
    </source>
</evidence>
<reference evidence="1 2" key="1">
    <citation type="submission" date="2021-03" db="EMBL/GenBank/DDBJ databases">
        <title>Antimicrobial resistance genes in bacteria isolated from Japanese honey, and their potential for conferring macrolide and lincosamide resistance in the American foulbrood pathogen Paenibacillus larvae.</title>
        <authorList>
            <person name="Okamoto M."/>
            <person name="Kumagai M."/>
            <person name="Kanamori H."/>
            <person name="Takamatsu D."/>
        </authorList>
    </citation>
    <scope>NUCLEOTIDE SEQUENCE [LARGE SCALE GENOMIC DNA]</scope>
    <source>
        <strain evidence="1 2">J42TS3</strain>
    </source>
</reference>
<gene>
    <name evidence="1" type="ORF">J42TS3_19980</name>
</gene>
<protein>
    <recommendedName>
        <fullName evidence="3">Copper amine oxidase-like N-terminal domain-containing protein</fullName>
    </recommendedName>
</protein>
<dbReference type="RefSeq" id="WP_213654644.1">
    <property type="nucleotide sequence ID" value="NZ_BOSL01000005.1"/>
</dbReference>
<comment type="caution">
    <text evidence="1">The sequence shown here is derived from an EMBL/GenBank/DDBJ whole genome shotgun (WGS) entry which is preliminary data.</text>
</comment>
<evidence type="ECO:0000313" key="1">
    <source>
        <dbReference type="EMBL" id="GIP52963.1"/>
    </source>
</evidence>
<evidence type="ECO:0000313" key="2">
    <source>
        <dbReference type="Proteomes" id="UP000679992"/>
    </source>
</evidence>
<dbReference type="EMBL" id="BOSL01000005">
    <property type="protein sequence ID" value="GIP52963.1"/>
    <property type="molecule type" value="Genomic_DNA"/>
</dbReference>
<dbReference type="Proteomes" id="UP000679992">
    <property type="component" value="Unassembled WGS sequence"/>
</dbReference>
<accession>A0ABQ4MAF1</accession>